<organism evidence="2">
    <name type="scientific">Siphoviridae sp. ctmJp3</name>
    <dbReference type="NCBI Taxonomy" id="2825650"/>
    <lineage>
        <taxon>Viruses</taxon>
        <taxon>Duplodnaviria</taxon>
        <taxon>Heunggongvirae</taxon>
        <taxon>Uroviricota</taxon>
        <taxon>Caudoviricetes</taxon>
    </lineage>
</organism>
<reference evidence="2" key="1">
    <citation type="journal article" date="2021" name="Proc. Natl. Acad. Sci. U.S.A.">
        <title>A Catalog of Tens of Thousands of Viruses from Human Metagenomes Reveals Hidden Associations with Chronic Diseases.</title>
        <authorList>
            <person name="Tisza M.J."/>
            <person name="Buck C.B."/>
        </authorList>
    </citation>
    <scope>NUCLEOTIDE SEQUENCE</scope>
    <source>
        <strain evidence="2">CtmJp3</strain>
    </source>
</reference>
<protein>
    <submittedName>
        <fullName evidence="2">Major capsid protein</fullName>
    </submittedName>
</protein>
<evidence type="ECO:0000256" key="1">
    <source>
        <dbReference type="SAM" id="MobiDB-lite"/>
    </source>
</evidence>
<feature type="region of interest" description="Disordered" evidence="1">
    <location>
        <begin position="284"/>
        <end position="314"/>
    </location>
</feature>
<accession>A0A8S5VBV4</accession>
<proteinExistence type="predicted"/>
<dbReference type="Pfam" id="PF25209">
    <property type="entry name" value="Phage_capsid_4"/>
    <property type="match status" value="1"/>
</dbReference>
<evidence type="ECO:0000313" key="2">
    <source>
        <dbReference type="EMBL" id="DAG04095.1"/>
    </source>
</evidence>
<dbReference type="EMBL" id="BK016238">
    <property type="protein sequence ID" value="DAG04095.1"/>
    <property type="molecule type" value="Genomic_DNA"/>
</dbReference>
<name>A0A8S5VBV4_9CAUD</name>
<sequence>MAITNFIPEVWSAAILEALRAKLVFPSLCNRDYEGDIREAGDTVHITGYDDVTVRKYVRGQAITVDDANDKEAAVLEIDQSDYFAFKVNDLDKAQAKADMTGKFTNSAAYNMMKNVENYISNLMDTAVSTPAKTVAVGTPADAYLAVVEAGRKLDVQNVPDEGRWLVVSPDFYALLLQDSRFIEGTEAGHNTLLNGVVGQVRGFTVVKSNNVPHKSASPDTQSILAGTNAAVTFAQQVSNVEAMRMQTDFADMVRGLDLYGAKVIRPECLTKITLNLSTTTGRSLQDAQAPVVSDTTADGDGEEDAAAGKKSGK</sequence>